<dbReference type="EMBL" id="JACSQV010000010">
    <property type="protein sequence ID" value="MBD7919107.1"/>
    <property type="molecule type" value="Genomic_DNA"/>
</dbReference>
<gene>
    <name evidence="1" type="ORF">H9657_12585</name>
</gene>
<dbReference type="Proteomes" id="UP000604241">
    <property type="component" value="Unassembled WGS sequence"/>
</dbReference>
<protein>
    <recommendedName>
        <fullName evidence="3">Rhamnan synthesis protein F</fullName>
    </recommendedName>
</protein>
<organism evidence="1 2">
    <name type="scientific">Cellulomonas avistercoris</name>
    <dbReference type="NCBI Taxonomy" id="2762242"/>
    <lineage>
        <taxon>Bacteria</taxon>
        <taxon>Bacillati</taxon>
        <taxon>Actinomycetota</taxon>
        <taxon>Actinomycetes</taxon>
        <taxon>Micrococcales</taxon>
        <taxon>Cellulomonadaceae</taxon>
        <taxon>Cellulomonas</taxon>
    </lineage>
</organism>
<dbReference type="Pfam" id="PF05045">
    <property type="entry name" value="RgpF"/>
    <property type="match status" value="1"/>
</dbReference>
<proteinExistence type="predicted"/>
<comment type="caution">
    <text evidence="1">The sequence shown here is derived from an EMBL/GenBank/DDBJ whole genome shotgun (WGS) entry which is preliminary data.</text>
</comment>
<dbReference type="RefSeq" id="WP_191783757.1">
    <property type="nucleotide sequence ID" value="NZ_JACSQV010000010.1"/>
</dbReference>
<reference evidence="1 2" key="1">
    <citation type="submission" date="2020-08" db="EMBL/GenBank/DDBJ databases">
        <title>A Genomic Blueprint of the Chicken Gut Microbiome.</title>
        <authorList>
            <person name="Gilroy R."/>
            <person name="Ravi A."/>
            <person name="Getino M."/>
            <person name="Pursley I."/>
            <person name="Horton D.L."/>
            <person name="Alikhan N.-F."/>
            <person name="Baker D."/>
            <person name="Gharbi K."/>
            <person name="Hall N."/>
            <person name="Watson M."/>
            <person name="Adriaenssens E.M."/>
            <person name="Foster-Nyarko E."/>
            <person name="Jarju S."/>
            <person name="Secka A."/>
            <person name="Antonio M."/>
            <person name="Oren A."/>
            <person name="Chaudhuri R."/>
            <person name="La Ragione R.M."/>
            <person name="Hildebrand F."/>
            <person name="Pallen M.J."/>
        </authorList>
    </citation>
    <scope>NUCLEOTIDE SEQUENCE [LARGE SCALE GENOMIC DNA]</scope>
    <source>
        <strain evidence="1 2">Sa3CUA2</strain>
    </source>
</reference>
<evidence type="ECO:0000313" key="2">
    <source>
        <dbReference type="Proteomes" id="UP000604241"/>
    </source>
</evidence>
<sequence length="765" mass="85012">MILAADNRERRLVVYFFYDEQGVVDDYVIHMLEHVQACASDILVVCNGRLTPEGRARLRSVDGVEVLVRENVGFDVWAYRTALEHVGWDALAEYDEVVLMNFTVMGPVNDLGEMFDEMAGRDLDFWGITVHNGAPFDPWGNMPEGEIPLHLQSHFIAVRRSMLAGPEFRRYWDEMVPIDTYIDAVSKHEALFTQRFERMGYSWAAYVDTSDMNDRLFYPLFNEPVELIENRRCPVFKRKTFFAGAGAYLSENSGRPPAELFEYLRESKRYPEELLVQHLLRSSDQFDLDSSLNLNFVLPTSGETTTSQAARHVVVVEAPSVARLREVLHGYDGADLDLLIVADPAAGADDACASVVAARSLRAEVVPGRTWLAAADRLAAWDVVTVLGLPGGESTFPHSNADAFDRDQREWTLAGAAHRAAVLDLFGRAQFLGLLVPPRPMHSGYYGALGHEWDDTFDLVRTWSRDLGLSVAEKLKEQKPPVAPAGNAFSFRRQALDTLLVAVREGTLTVDDEPDERRREAALRMLLPLVAQSSGFASARAITDRGVGRYLGTALHYLRELNGVLGQGGTESFSQLTHRLTVTSQVTGVMPGVENATYGVYWGRGAGYWEHDGDRRAYHASPQERRDFVATFEVPAGVQTIRFDPIEGVSCVCRDVRVDADVPLTIRPVNAVTLDGWDFFATTDPQYEITGDLSRVTSVRVTLGEFHTLAASSTVLGELLRVARSGQRGPMTVRSVARGLRRRLVARSPLRRHRHDVGTGAGVAG</sequence>
<accession>A0ABR8QF98</accession>
<evidence type="ECO:0008006" key="3">
    <source>
        <dbReference type="Google" id="ProtNLM"/>
    </source>
</evidence>
<evidence type="ECO:0000313" key="1">
    <source>
        <dbReference type="EMBL" id="MBD7919107.1"/>
    </source>
</evidence>
<dbReference type="InterPro" id="IPR007739">
    <property type="entry name" value="RgpF"/>
</dbReference>
<keyword evidence="2" id="KW-1185">Reference proteome</keyword>
<name>A0ABR8QF98_9CELL</name>